<gene>
    <name evidence="1" type="ORF">B4119_2380</name>
</gene>
<name>A0A150LVA4_9BACL</name>
<dbReference type="EMBL" id="LQYS01000034">
    <property type="protein sequence ID" value="KYD16244.1"/>
    <property type="molecule type" value="Genomic_DNA"/>
</dbReference>
<evidence type="ECO:0000313" key="2">
    <source>
        <dbReference type="Proteomes" id="UP000075455"/>
    </source>
</evidence>
<organism evidence="1 2">
    <name type="scientific">Saccharococcus caldoxylosilyticus</name>
    <dbReference type="NCBI Taxonomy" id="81408"/>
    <lineage>
        <taxon>Bacteria</taxon>
        <taxon>Bacillati</taxon>
        <taxon>Bacillota</taxon>
        <taxon>Bacilli</taxon>
        <taxon>Bacillales</taxon>
        <taxon>Anoxybacillaceae</taxon>
        <taxon>Saccharococcus</taxon>
    </lineage>
</organism>
<evidence type="ECO:0000313" key="1">
    <source>
        <dbReference type="EMBL" id="KYD16244.1"/>
    </source>
</evidence>
<comment type="caution">
    <text evidence="1">The sequence shown here is derived from an EMBL/GenBank/DDBJ whole genome shotgun (WGS) entry which is preliminary data.</text>
</comment>
<reference evidence="1 2" key="1">
    <citation type="submission" date="2016-01" db="EMBL/GenBank/DDBJ databases">
        <title>Draft Genome Sequences of Seven Thermophilic Sporeformers Isolated from Foods.</title>
        <authorList>
            <person name="Berendsen E.M."/>
            <person name="Wells-Bennik M.H."/>
            <person name="Krawcyk A.O."/>
            <person name="De Jong A."/>
            <person name="Holsappel S."/>
            <person name="Eijlander R.T."/>
            <person name="Kuipers O.P."/>
        </authorList>
    </citation>
    <scope>NUCLEOTIDE SEQUENCE [LARGE SCALE GENOMIC DNA]</scope>
    <source>
        <strain evidence="1 2">B4119</strain>
    </source>
</reference>
<dbReference type="AlphaFoldDB" id="A0A150LVA4"/>
<sequence>MGRKNVLVSIRNKQDTFSIERYYKGQKLLLHYLVASSSQNQLK</sequence>
<accession>A0A150LVA4</accession>
<protein>
    <submittedName>
        <fullName evidence="1">Uncharacterized protein</fullName>
    </submittedName>
</protein>
<dbReference type="Proteomes" id="UP000075455">
    <property type="component" value="Unassembled WGS sequence"/>
</dbReference>
<proteinExistence type="predicted"/>